<protein>
    <submittedName>
        <fullName evidence="2">Uncharacterized protein</fullName>
    </submittedName>
</protein>
<dbReference type="EMBL" id="BLIR01000001">
    <property type="protein sequence ID" value="GFE35336.1"/>
    <property type="molecule type" value="Genomic_DNA"/>
</dbReference>
<gene>
    <name evidence="1" type="ORF">Stube_00090</name>
    <name evidence="2" type="ORF">Stube_69800</name>
</gene>
<proteinExistence type="predicted"/>
<dbReference type="Proteomes" id="UP000431826">
    <property type="component" value="Unassembled WGS sequence"/>
</dbReference>
<evidence type="ECO:0000313" key="1">
    <source>
        <dbReference type="EMBL" id="GFE35336.1"/>
    </source>
</evidence>
<keyword evidence="3" id="KW-1185">Reference proteome</keyword>
<dbReference type="EMBL" id="BLIR01000003">
    <property type="protein sequence ID" value="GFE42307.1"/>
    <property type="molecule type" value="Genomic_DNA"/>
</dbReference>
<evidence type="ECO:0000313" key="3">
    <source>
        <dbReference type="Proteomes" id="UP000431826"/>
    </source>
</evidence>
<name>A0A640V3P8_9ACTN</name>
<evidence type="ECO:0000313" key="2">
    <source>
        <dbReference type="EMBL" id="GFE42307.1"/>
    </source>
</evidence>
<reference evidence="2 3" key="1">
    <citation type="submission" date="2019-12" db="EMBL/GenBank/DDBJ databases">
        <title>Whole genome shotgun sequence of Streptomyces tubercidicus NBRC 13090.</title>
        <authorList>
            <person name="Ichikawa N."/>
            <person name="Kimura A."/>
            <person name="Kitahashi Y."/>
            <person name="Komaki H."/>
            <person name="Tamura T."/>
        </authorList>
    </citation>
    <scope>NUCLEOTIDE SEQUENCE [LARGE SCALE GENOMIC DNA]</scope>
    <source>
        <strain evidence="2 3">NBRC 13090</strain>
    </source>
</reference>
<accession>A0A640V3P8</accession>
<dbReference type="AlphaFoldDB" id="A0A640V3P8"/>
<sequence>MVSFQDAGGATGGDVPEPRGVSALALITVRPSELKRTESTVSWCPRSTASGFRDATSHKRTVWSAPPLATVRPSGENATDIADWLWRPSIACTCPPA</sequence>
<comment type="caution">
    <text evidence="2">The sequence shown here is derived from an EMBL/GenBank/DDBJ whole genome shotgun (WGS) entry which is preliminary data.</text>
</comment>
<organism evidence="2 3">
    <name type="scientific">Streptomyces tubercidicus</name>
    <dbReference type="NCBI Taxonomy" id="47759"/>
    <lineage>
        <taxon>Bacteria</taxon>
        <taxon>Bacillati</taxon>
        <taxon>Actinomycetota</taxon>
        <taxon>Actinomycetes</taxon>
        <taxon>Kitasatosporales</taxon>
        <taxon>Streptomycetaceae</taxon>
        <taxon>Streptomyces</taxon>
    </lineage>
</organism>